<accession>A0ABD3VXI4</accession>
<keyword evidence="1" id="KW-0812">Transmembrane</keyword>
<evidence type="ECO:0000313" key="2">
    <source>
        <dbReference type="EMBL" id="KAL3866055.1"/>
    </source>
</evidence>
<keyword evidence="1" id="KW-0472">Membrane</keyword>
<organism evidence="2 3">
    <name type="scientific">Sinanodonta woodiana</name>
    <name type="common">Chinese pond mussel</name>
    <name type="synonym">Anodonta woodiana</name>
    <dbReference type="NCBI Taxonomy" id="1069815"/>
    <lineage>
        <taxon>Eukaryota</taxon>
        <taxon>Metazoa</taxon>
        <taxon>Spiralia</taxon>
        <taxon>Lophotrochozoa</taxon>
        <taxon>Mollusca</taxon>
        <taxon>Bivalvia</taxon>
        <taxon>Autobranchia</taxon>
        <taxon>Heteroconchia</taxon>
        <taxon>Palaeoheterodonta</taxon>
        <taxon>Unionida</taxon>
        <taxon>Unionoidea</taxon>
        <taxon>Unionidae</taxon>
        <taxon>Unioninae</taxon>
        <taxon>Sinanodonta</taxon>
    </lineage>
</organism>
<protein>
    <submittedName>
        <fullName evidence="2">Uncharacterized protein</fullName>
    </submittedName>
</protein>
<dbReference type="EMBL" id="JBJQND010000009">
    <property type="protein sequence ID" value="KAL3866055.1"/>
    <property type="molecule type" value="Genomic_DNA"/>
</dbReference>
<evidence type="ECO:0000313" key="3">
    <source>
        <dbReference type="Proteomes" id="UP001634394"/>
    </source>
</evidence>
<comment type="caution">
    <text evidence="2">The sequence shown here is derived from an EMBL/GenBank/DDBJ whole genome shotgun (WGS) entry which is preliminary data.</text>
</comment>
<gene>
    <name evidence="2" type="ORF">ACJMK2_043396</name>
</gene>
<feature type="transmembrane region" description="Helical" evidence="1">
    <location>
        <begin position="6"/>
        <end position="30"/>
    </location>
</feature>
<evidence type="ECO:0000256" key="1">
    <source>
        <dbReference type="SAM" id="Phobius"/>
    </source>
</evidence>
<reference evidence="2 3" key="1">
    <citation type="submission" date="2024-11" db="EMBL/GenBank/DDBJ databases">
        <title>Chromosome-level genome assembly of the freshwater bivalve Anodonta woodiana.</title>
        <authorList>
            <person name="Chen X."/>
        </authorList>
    </citation>
    <scope>NUCLEOTIDE SEQUENCE [LARGE SCALE GENOMIC DNA]</scope>
    <source>
        <strain evidence="2">MN2024</strain>
        <tissue evidence="2">Gills</tissue>
    </source>
</reference>
<dbReference type="Proteomes" id="UP001634394">
    <property type="component" value="Unassembled WGS sequence"/>
</dbReference>
<sequence length="116" mass="13000">MQASHGAYIALVLAIAGIVSCFSSPILLTYDDPFQDTGDKTDGYLLYSKDFPLGVPDAQYNEIPFITRPFDVDKRNKKRSPINELIQKLIALYGTNEITYSGRSLPLRFGPGKRRK</sequence>
<name>A0ABD3VXI4_SINWO</name>
<keyword evidence="1" id="KW-1133">Transmembrane helix</keyword>
<keyword evidence="3" id="KW-1185">Reference proteome</keyword>
<proteinExistence type="predicted"/>
<dbReference type="AlphaFoldDB" id="A0ABD3VXI4"/>